<feature type="region of interest" description="Disordered" evidence="2">
    <location>
        <begin position="416"/>
        <end position="457"/>
    </location>
</feature>
<dbReference type="PANTHER" id="PTHR31447:SF0">
    <property type="entry name" value="HYDROXYPROLINE-RICH GLYCOPROTEIN FAMILY PROTEIN"/>
    <property type="match status" value="1"/>
</dbReference>
<sequence length="605" mass="65626">MAMPEKMHGGAEMMAHYQPQWVLDDRDVFIAWIRSEFAAANAIIDSMCDHLKTIGDDGEYDGVIGSLQQRRVNWYPVLHLQHFFSVSEVAHSLDQAAWRRRERLRGYRRGLEPFKAPGRRFDGGKRGDQGMKLVILITKSRVDAVSQSSGNVSVNESAEGEGVDDGVTSDLKGSCEVKPEKGPSISPLPHGRKDISINAKTFVGTEIVDGNSVNAVDGMKLYEELLDSSEVSNLVSLVNDLRNTGRKGHFQGPTFIASHRPTQGHGKEMIQLGVPIVDSRSVDGTTGRTYRERRIEPIPGLLQDVIDRLIALQVITVEPDCCIIDFFNEGDHSQPSMWPRRYGRPICVLSLTECDMTFGNVIASEGLGDYKGSIKLSITPGSMLVMQGRSTDFARYALPALQKQRILVTLIKSQPKRSSGHYPSATAATQSQWVTPQSRSPNHIHNSLPSKHHPSVSTGVSPAPAICMPLPPANGVQPMFMPTAVAPVLPFPTPVALPPTSAGSTVAGPGHAPPRLPVPGTGVFIPPGSGKLLNQTSTNESLTSQAEKDNCTTKLNDENNSVPDIDKESEKMSGKDCNGTKMSGKDCNGTNGEQLGEEHQGYVAK</sequence>
<feature type="compositionally biased region" description="Polar residues" evidence="2">
    <location>
        <begin position="533"/>
        <end position="545"/>
    </location>
</feature>
<feature type="compositionally biased region" description="Basic and acidic residues" evidence="2">
    <location>
        <begin position="546"/>
        <end position="557"/>
    </location>
</feature>
<feature type="region of interest" description="Disordered" evidence="2">
    <location>
        <begin position="533"/>
        <end position="605"/>
    </location>
</feature>
<dbReference type="GO" id="GO:0003729">
    <property type="term" value="F:mRNA binding"/>
    <property type="evidence" value="ECO:0007669"/>
    <property type="project" value="InterPro"/>
</dbReference>
<dbReference type="InterPro" id="IPR044842">
    <property type="entry name" value="ALKBH9B/ALKBH10B-like"/>
</dbReference>
<feature type="compositionally biased region" description="Basic and acidic residues" evidence="2">
    <location>
        <begin position="596"/>
        <end position="605"/>
    </location>
</feature>
<evidence type="ECO:0008006" key="5">
    <source>
        <dbReference type="Google" id="ProtNLM"/>
    </source>
</evidence>
<organism evidence="3 4">
    <name type="scientific">Daucus carota subsp. sativus</name>
    <name type="common">Carrot</name>
    <dbReference type="NCBI Taxonomy" id="79200"/>
    <lineage>
        <taxon>Eukaryota</taxon>
        <taxon>Viridiplantae</taxon>
        <taxon>Streptophyta</taxon>
        <taxon>Embryophyta</taxon>
        <taxon>Tracheophyta</taxon>
        <taxon>Spermatophyta</taxon>
        <taxon>Magnoliopsida</taxon>
        <taxon>eudicotyledons</taxon>
        <taxon>Gunneridae</taxon>
        <taxon>Pentapetalae</taxon>
        <taxon>asterids</taxon>
        <taxon>campanulids</taxon>
        <taxon>Apiales</taxon>
        <taxon>Apiaceae</taxon>
        <taxon>Apioideae</taxon>
        <taxon>Scandiceae</taxon>
        <taxon>Daucinae</taxon>
        <taxon>Daucus</taxon>
        <taxon>Daucus sect. Daucus</taxon>
    </lineage>
</organism>
<gene>
    <name evidence="3" type="ORF">DCAR_0102789</name>
</gene>
<dbReference type="InterPro" id="IPR037151">
    <property type="entry name" value="AlkB-like_sf"/>
</dbReference>
<reference evidence="3" key="2">
    <citation type="submission" date="2022-03" db="EMBL/GenBank/DDBJ databases">
        <title>Draft title - Genomic analysis of global carrot germplasm unveils the trajectory of domestication and the origin of high carotenoid orange carrot.</title>
        <authorList>
            <person name="Iorizzo M."/>
            <person name="Ellison S."/>
            <person name="Senalik D."/>
            <person name="Macko-Podgorni A."/>
            <person name="Grzebelus D."/>
            <person name="Bostan H."/>
            <person name="Rolling W."/>
            <person name="Curaba J."/>
            <person name="Simon P."/>
        </authorList>
    </citation>
    <scope>NUCLEOTIDE SEQUENCE</scope>
    <source>
        <tissue evidence="3">Leaf</tissue>
    </source>
</reference>
<reference evidence="3" key="1">
    <citation type="journal article" date="2016" name="Nat. Genet.">
        <title>A high-quality carrot genome assembly provides new insights into carotenoid accumulation and asterid genome evolution.</title>
        <authorList>
            <person name="Iorizzo M."/>
            <person name="Ellison S."/>
            <person name="Senalik D."/>
            <person name="Zeng P."/>
            <person name="Satapoomin P."/>
            <person name="Huang J."/>
            <person name="Bowman M."/>
            <person name="Iovene M."/>
            <person name="Sanseverino W."/>
            <person name="Cavagnaro P."/>
            <person name="Yildiz M."/>
            <person name="Macko-Podgorni A."/>
            <person name="Moranska E."/>
            <person name="Grzebelus E."/>
            <person name="Grzebelus D."/>
            <person name="Ashrafi H."/>
            <person name="Zheng Z."/>
            <person name="Cheng S."/>
            <person name="Spooner D."/>
            <person name="Van Deynze A."/>
            <person name="Simon P."/>
        </authorList>
    </citation>
    <scope>NUCLEOTIDE SEQUENCE</scope>
    <source>
        <tissue evidence="3">Leaf</tissue>
    </source>
</reference>
<dbReference type="EMBL" id="CP093343">
    <property type="protein sequence ID" value="WOG83612.1"/>
    <property type="molecule type" value="Genomic_DNA"/>
</dbReference>
<dbReference type="SUPFAM" id="SSF51197">
    <property type="entry name" value="Clavaminate synthase-like"/>
    <property type="match status" value="1"/>
</dbReference>
<feature type="compositionally biased region" description="Basic and acidic residues" evidence="2">
    <location>
        <begin position="564"/>
        <end position="574"/>
    </location>
</feature>
<dbReference type="GO" id="GO:0006402">
    <property type="term" value="P:mRNA catabolic process"/>
    <property type="evidence" value="ECO:0007669"/>
    <property type="project" value="InterPro"/>
</dbReference>
<dbReference type="Proteomes" id="UP000077755">
    <property type="component" value="Chromosome 1"/>
</dbReference>
<feature type="region of interest" description="Disordered" evidence="2">
    <location>
        <begin position="148"/>
        <end position="192"/>
    </location>
</feature>
<dbReference type="GO" id="GO:0032451">
    <property type="term" value="F:demethylase activity"/>
    <property type="evidence" value="ECO:0007669"/>
    <property type="project" value="InterPro"/>
</dbReference>
<evidence type="ECO:0000313" key="4">
    <source>
        <dbReference type="Proteomes" id="UP000077755"/>
    </source>
</evidence>
<dbReference type="PANTHER" id="PTHR31447">
    <property type="entry name" value="HYDROXYPROLINE-RICH GLYCOPROTEIN FAMILY PROTEIN-RELATED"/>
    <property type="match status" value="1"/>
</dbReference>
<feature type="compositionally biased region" description="Polar residues" evidence="2">
    <location>
        <begin position="426"/>
        <end position="457"/>
    </location>
</feature>
<proteinExistence type="inferred from homology"/>
<dbReference type="AlphaFoldDB" id="A0AAF1AKB8"/>
<dbReference type="Gene3D" id="2.60.120.590">
    <property type="entry name" value="Alpha-ketoglutarate-dependent dioxygenase AlkB-like"/>
    <property type="match status" value="1"/>
</dbReference>
<evidence type="ECO:0000256" key="2">
    <source>
        <dbReference type="SAM" id="MobiDB-lite"/>
    </source>
</evidence>
<name>A0AAF1AKB8_DAUCS</name>
<evidence type="ECO:0000313" key="3">
    <source>
        <dbReference type="EMBL" id="WOG83612.1"/>
    </source>
</evidence>
<comment type="similarity">
    <text evidence="1">Belongs to the alkB family.</text>
</comment>
<protein>
    <recommendedName>
        <fullName evidence="5">Alpha-ketoglutarate-dependent dioxygenase AlkB-like domain-containing protein</fullName>
    </recommendedName>
</protein>
<accession>A0AAF1AKB8</accession>
<keyword evidence="4" id="KW-1185">Reference proteome</keyword>
<evidence type="ECO:0000256" key="1">
    <source>
        <dbReference type="ARBA" id="ARBA00007879"/>
    </source>
</evidence>